<evidence type="ECO:0000313" key="2">
    <source>
        <dbReference type="Proteomes" id="UP000682713"/>
    </source>
</evidence>
<dbReference type="InterPro" id="IPR051200">
    <property type="entry name" value="Host-pathogen_enzymatic-act"/>
</dbReference>
<reference evidence="1 2" key="1">
    <citation type="submission" date="2021-05" db="EMBL/GenBank/DDBJ databases">
        <title>Novel Bacillus species.</title>
        <authorList>
            <person name="Liu G."/>
        </authorList>
    </citation>
    <scope>NUCLEOTIDE SEQUENCE [LARGE SCALE GENOMIC DNA]</scope>
    <source>
        <strain evidence="1 2">FJAT-49732</strain>
    </source>
</reference>
<dbReference type="AlphaFoldDB" id="A0A942YJ46"/>
<dbReference type="InterPro" id="IPR015943">
    <property type="entry name" value="WD40/YVTN_repeat-like_dom_sf"/>
</dbReference>
<accession>A0A942YJ46</accession>
<dbReference type="Gene3D" id="2.130.10.10">
    <property type="entry name" value="YVTN repeat-like/Quinoprotein amine dehydrogenase"/>
    <property type="match status" value="1"/>
</dbReference>
<sequence length="324" mass="36474">MKIYNFITTCTIAIVIFLTGCQEKKQTPITDNKPFVATLNVRENSMDFVDENGEELTKWNFNKMYTGGFLHTDGDTLVLYGPEADGVDFYSVKTGKIGRTIKTGKGIVNGTYIRSISKIAFADKNRNEIRFFDGKGRETNSVKTDNYPMAMAADDQHLYVAAFQGERLSVINLNTIKITDEIAIPSSSVGMLLREDEKELWIGGHGVGNKAKSFISVFSLKDRALKEEIPAPLMPVDFYENKQGIYALSHGTNMLYRFNHDKQLIQKIEVGANPFSINFFHGKLIVAGFDSEELYWIDPDSLKIEMTTKVGKGPFVIFVREKVK</sequence>
<dbReference type="RefSeq" id="WP_213109033.1">
    <property type="nucleotide sequence ID" value="NZ_JAGYPJ010000001.1"/>
</dbReference>
<dbReference type="InterPro" id="IPR011048">
    <property type="entry name" value="Haem_d1_sf"/>
</dbReference>
<keyword evidence="2" id="KW-1185">Reference proteome</keyword>
<gene>
    <name evidence="1" type="ORF">KHA93_01105</name>
</gene>
<protein>
    <submittedName>
        <fullName evidence="1">WD40 repeat domain-containing protein</fullName>
    </submittedName>
</protein>
<dbReference type="SUPFAM" id="SSF51004">
    <property type="entry name" value="C-terminal (heme d1) domain of cytochrome cd1-nitrite reductase"/>
    <property type="match status" value="1"/>
</dbReference>
<dbReference type="PANTHER" id="PTHR47197:SF3">
    <property type="entry name" value="DIHYDRO-HEME D1 DEHYDROGENASE"/>
    <property type="match status" value="1"/>
</dbReference>
<organism evidence="1 2">
    <name type="scientific">Lederbergia citrisecunda</name>
    <dbReference type="NCBI Taxonomy" id="2833583"/>
    <lineage>
        <taxon>Bacteria</taxon>
        <taxon>Bacillati</taxon>
        <taxon>Bacillota</taxon>
        <taxon>Bacilli</taxon>
        <taxon>Bacillales</taxon>
        <taxon>Bacillaceae</taxon>
        <taxon>Lederbergia</taxon>
    </lineage>
</organism>
<dbReference type="PANTHER" id="PTHR47197">
    <property type="entry name" value="PROTEIN NIRF"/>
    <property type="match status" value="1"/>
</dbReference>
<name>A0A942YJ46_9BACI</name>
<dbReference type="PROSITE" id="PS51257">
    <property type="entry name" value="PROKAR_LIPOPROTEIN"/>
    <property type="match status" value="1"/>
</dbReference>
<dbReference type="Proteomes" id="UP000682713">
    <property type="component" value="Unassembled WGS sequence"/>
</dbReference>
<dbReference type="EMBL" id="JAGYPJ010000001">
    <property type="protein sequence ID" value="MBS4198257.1"/>
    <property type="molecule type" value="Genomic_DNA"/>
</dbReference>
<evidence type="ECO:0000313" key="1">
    <source>
        <dbReference type="EMBL" id="MBS4198257.1"/>
    </source>
</evidence>
<comment type="caution">
    <text evidence="1">The sequence shown here is derived from an EMBL/GenBank/DDBJ whole genome shotgun (WGS) entry which is preliminary data.</text>
</comment>
<proteinExistence type="predicted"/>